<dbReference type="InterPro" id="IPR051910">
    <property type="entry name" value="ComF/GntX_DNA_util-trans"/>
</dbReference>
<comment type="similarity">
    <text evidence="1">Belongs to the ComF/GntX family.</text>
</comment>
<dbReference type="EMBL" id="BARS01039007">
    <property type="protein sequence ID" value="GAG14842.1"/>
    <property type="molecule type" value="Genomic_DNA"/>
</dbReference>
<sequence length="185" mass="19506">MDCADWGPDAPVVASPFRYTGRGHDLVHALKYAGWTGLAGVMGRMMAGSAARLATDRSCCLVPVPLSAARLRERGFNQSELLAHGLGAAAGYPVRPLLVRHVSSRPQALSTPTGRAGNVDHAFEVRASGARPREPGEAWPVIVVDDVVTTGATARACADALREADMECLGIVAFARTLTRIDGCE</sequence>
<evidence type="ECO:0000313" key="3">
    <source>
        <dbReference type="EMBL" id="GAG14842.1"/>
    </source>
</evidence>
<evidence type="ECO:0000256" key="1">
    <source>
        <dbReference type="ARBA" id="ARBA00008007"/>
    </source>
</evidence>
<dbReference type="PANTHER" id="PTHR47505">
    <property type="entry name" value="DNA UTILIZATION PROTEIN YHGH"/>
    <property type="match status" value="1"/>
</dbReference>
<gene>
    <name evidence="3" type="ORF">S01H1_59623</name>
</gene>
<feature type="domain" description="Phosphoribosyltransferase" evidence="2">
    <location>
        <begin position="141"/>
        <end position="176"/>
    </location>
</feature>
<dbReference type="Gene3D" id="3.40.50.2020">
    <property type="match status" value="1"/>
</dbReference>
<dbReference type="PANTHER" id="PTHR47505:SF1">
    <property type="entry name" value="DNA UTILIZATION PROTEIN YHGH"/>
    <property type="match status" value="1"/>
</dbReference>
<protein>
    <recommendedName>
        <fullName evidence="2">Phosphoribosyltransferase domain-containing protein</fullName>
    </recommendedName>
</protein>
<dbReference type="Pfam" id="PF00156">
    <property type="entry name" value="Pribosyltran"/>
    <property type="match status" value="1"/>
</dbReference>
<reference evidence="3" key="1">
    <citation type="journal article" date="2014" name="Front. Microbiol.">
        <title>High frequency of phylogenetically diverse reductive dehalogenase-homologous genes in deep subseafloor sedimentary metagenomes.</title>
        <authorList>
            <person name="Kawai M."/>
            <person name="Futagami T."/>
            <person name="Toyoda A."/>
            <person name="Takaki Y."/>
            <person name="Nishi S."/>
            <person name="Hori S."/>
            <person name="Arai W."/>
            <person name="Tsubouchi T."/>
            <person name="Morono Y."/>
            <person name="Uchiyama I."/>
            <person name="Ito T."/>
            <person name="Fujiyama A."/>
            <person name="Inagaki F."/>
            <person name="Takami H."/>
        </authorList>
    </citation>
    <scope>NUCLEOTIDE SEQUENCE</scope>
    <source>
        <strain evidence="3">Expedition CK06-06</strain>
    </source>
</reference>
<accession>X0VUM8</accession>
<dbReference type="SUPFAM" id="SSF53271">
    <property type="entry name" value="PRTase-like"/>
    <property type="match status" value="1"/>
</dbReference>
<evidence type="ECO:0000259" key="2">
    <source>
        <dbReference type="Pfam" id="PF00156"/>
    </source>
</evidence>
<dbReference type="InterPro" id="IPR029057">
    <property type="entry name" value="PRTase-like"/>
</dbReference>
<comment type="caution">
    <text evidence="3">The sequence shown here is derived from an EMBL/GenBank/DDBJ whole genome shotgun (WGS) entry which is preliminary data.</text>
</comment>
<proteinExistence type="inferred from homology"/>
<name>X0VUM8_9ZZZZ</name>
<organism evidence="3">
    <name type="scientific">marine sediment metagenome</name>
    <dbReference type="NCBI Taxonomy" id="412755"/>
    <lineage>
        <taxon>unclassified sequences</taxon>
        <taxon>metagenomes</taxon>
        <taxon>ecological metagenomes</taxon>
    </lineage>
</organism>
<dbReference type="AlphaFoldDB" id="X0VUM8"/>
<dbReference type="InterPro" id="IPR000836">
    <property type="entry name" value="PRTase_dom"/>
</dbReference>